<sequence>MIPRIPDLRHLAILSNTSIRGESNIPTTPTNVKFCSYFTNLVESSKSICALFTGASHVAKAKHLSVSRPVPYDATCFTISDFSGGVIGTFLLPTRTNVHRSNTPSGAPLTNILGAVSPEPAVFGTLDTYAGLACT</sequence>
<name>Q5C2L1_SCHJA</name>
<dbReference type="AlphaFoldDB" id="Q5C2L1"/>
<reference evidence="1" key="1">
    <citation type="submission" date="2005-03" db="EMBL/GenBank/DDBJ databases">
        <authorList>
            <person name="Han Z."/>
        </authorList>
    </citation>
    <scope>NUCLEOTIDE SEQUENCE</scope>
</reference>
<evidence type="ECO:0000313" key="1">
    <source>
        <dbReference type="EMBL" id="AAX26114.1"/>
    </source>
</evidence>
<protein>
    <submittedName>
        <fullName evidence="1">Uncharacterized protein</fullName>
    </submittedName>
</protein>
<dbReference type="EMBL" id="AY810225">
    <property type="protein sequence ID" value="AAX26114.1"/>
    <property type="molecule type" value="mRNA"/>
</dbReference>
<accession>Q5C2L1</accession>
<reference evidence="1" key="2">
    <citation type="journal article" date="2006" name="PLoS Pathog.">
        <title>New perspectives on host-parasite interplay by comparative transcriptomic and proteomic analyses of Schistosoma japonicum.</title>
        <authorList>
            <person name="Liu F."/>
            <person name="Lu J."/>
            <person name="Hu W."/>
            <person name="Wang S.Y."/>
            <person name="Cui S.J."/>
            <person name="Chi M."/>
            <person name="Yan Q."/>
            <person name="Wang X.R."/>
            <person name="Song H.D."/>
            <person name="Xu X.N."/>
            <person name="Wang J.J."/>
            <person name="Zhang X.L."/>
            <person name="Zhang X."/>
            <person name="Wang Z.Q."/>
            <person name="Xue C.L."/>
            <person name="Brindley P.J."/>
            <person name="McManus D.P."/>
            <person name="Yang P.Y."/>
            <person name="Feng Z."/>
            <person name="Chen Z."/>
            <person name="Han Z.G."/>
        </authorList>
    </citation>
    <scope>NUCLEOTIDE SEQUENCE</scope>
</reference>
<proteinExistence type="evidence at transcript level"/>
<organism evidence="1">
    <name type="scientific">Schistosoma japonicum</name>
    <name type="common">Blood fluke</name>
    <dbReference type="NCBI Taxonomy" id="6182"/>
    <lineage>
        <taxon>Eukaryota</taxon>
        <taxon>Metazoa</taxon>
        <taxon>Spiralia</taxon>
        <taxon>Lophotrochozoa</taxon>
        <taxon>Platyhelminthes</taxon>
        <taxon>Trematoda</taxon>
        <taxon>Digenea</taxon>
        <taxon>Strigeidida</taxon>
        <taxon>Schistosomatoidea</taxon>
        <taxon>Schistosomatidae</taxon>
        <taxon>Schistosoma</taxon>
    </lineage>
</organism>